<feature type="compositionally biased region" description="Polar residues" evidence="1">
    <location>
        <begin position="70"/>
        <end position="80"/>
    </location>
</feature>
<evidence type="ECO:0000256" key="1">
    <source>
        <dbReference type="SAM" id="MobiDB-lite"/>
    </source>
</evidence>
<sequence length="80" mass="8976">MEAHKEMKEELEKGKETKNGSKNVAKEENNRSKLNDQVTKRVIGEFIIPSSGNNENEKAQTPNDVLAFSRSVNKVDSSLE</sequence>
<accession>A0AAV1W736</accession>
<protein>
    <submittedName>
        <fullName evidence="2">Uncharacterized protein</fullName>
    </submittedName>
</protein>
<feature type="region of interest" description="Disordered" evidence="1">
    <location>
        <begin position="49"/>
        <end position="80"/>
    </location>
</feature>
<dbReference type="Proteomes" id="UP001497480">
    <property type="component" value="Unassembled WGS sequence"/>
</dbReference>
<name>A0AAV1W736_LUPLU</name>
<organism evidence="2 3">
    <name type="scientific">Lupinus luteus</name>
    <name type="common">European yellow lupine</name>
    <dbReference type="NCBI Taxonomy" id="3873"/>
    <lineage>
        <taxon>Eukaryota</taxon>
        <taxon>Viridiplantae</taxon>
        <taxon>Streptophyta</taxon>
        <taxon>Embryophyta</taxon>
        <taxon>Tracheophyta</taxon>
        <taxon>Spermatophyta</taxon>
        <taxon>Magnoliopsida</taxon>
        <taxon>eudicotyledons</taxon>
        <taxon>Gunneridae</taxon>
        <taxon>Pentapetalae</taxon>
        <taxon>rosids</taxon>
        <taxon>fabids</taxon>
        <taxon>Fabales</taxon>
        <taxon>Fabaceae</taxon>
        <taxon>Papilionoideae</taxon>
        <taxon>50 kb inversion clade</taxon>
        <taxon>genistoids sensu lato</taxon>
        <taxon>core genistoids</taxon>
        <taxon>Genisteae</taxon>
        <taxon>Lupinus</taxon>
    </lineage>
</organism>
<reference evidence="2 3" key="1">
    <citation type="submission" date="2024-03" db="EMBL/GenBank/DDBJ databases">
        <authorList>
            <person name="Martinez-Hernandez J."/>
        </authorList>
    </citation>
    <scope>NUCLEOTIDE SEQUENCE [LARGE SCALE GENOMIC DNA]</scope>
</reference>
<feature type="compositionally biased region" description="Polar residues" evidence="1">
    <location>
        <begin position="50"/>
        <end position="63"/>
    </location>
</feature>
<evidence type="ECO:0000313" key="3">
    <source>
        <dbReference type="Proteomes" id="UP001497480"/>
    </source>
</evidence>
<evidence type="ECO:0000313" key="2">
    <source>
        <dbReference type="EMBL" id="CAL0304766.1"/>
    </source>
</evidence>
<proteinExistence type="predicted"/>
<dbReference type="EMBL" id="CAXHTB010000004">
    <property type="protein sequence ID" value="CAL0304766.1"/>
    <property type="molecule type" value="Genomic_DNA"/>
</dbReference>
<comment type="caution">
    <text evidence="2">The sequence shown here is derived from an EMBL/GenBank/DDBJ whole genome shotgun (WGS) entry which is preliminary data.</text>
</comment>
<feature type="region of interest" description="Disordered" evidence="1">
    <location>
        <begin position="1"/>
        <end position="37"/>
    </location>
</feature>
<keyword evidence="3" id="KW-1185">Reference proteome</keyword>
<dbReference type="AlphaFoldDB" id="A0AAV1W736"/>
<gene>
    <name evidence="2" type="ORF">LLUT_LOCUS5826</name>
</gene>